<sequence length="356" mass="41827">MQSLIIEYDLEEDLNKFYRLKLEDLKSLIKSRQILPNLIFSDKNCYYQYHNFLDKIISLQPRKFSYPPTLDLPDSDDIQKGFEALKFDIEKGNNLNKYQSDKIVNANFQDSMFDRDDLFHFHLSDEIQTKKKYKGFVKRTDYLAIAKVTDSEVRIIDIVPHTHQDEKEAIANGLKGTDLTFCNMGYFEKLEEDAPELLNNLKIQNSVLEPTFYEPIKKAVLRKKGYLTFNTTSKNNMYFEDSKNLRISQRKTMNKRLIEEDIKLIGLQLLKYILEKNTSRITLKYESMDEYQINRIFIWCQNAERLIIRVTTKVNSGEKIIQLSKLPNANEVRPNVKTKKRLLSDLGSLAPPTYTN</sequence>
<dbReference type="Proteomes" id="UP000325788">
    <property type="component" value="Unassembled WGS sequence"/>
</dbReference>
<reference evidence="1 2" key="1">
    <citation type="submission" date="2019-09" db="EMBL/GenBank/DDBJ databases">
        <title>Draft genome sequence of Acinetobacter tandoii W4-4-4 isolated from environmental water sample.</title>
        <authorList>
            <person name="Wee S.K."/>
            <person name="Yan B."/>
            <person name="Mustaffa S.B."/>
            <person name="Yap E.P.H."/>
        </authorList>
    </citation>
    <scope>NUCLEOTIDE SEQUENCE [LARGE SCALE GENOMIC DNA]</scope>
    <source>
        <strain evidence="1 2">W4-4-4</strain>
    </source>
</reference>
<proteinExistence type="predicted"/>
<dbReference type="EMBL" id="VXLD01000016">
    <property type="protein sequence ID" value="KAB1851979.1"/>
    <property type="molecule type" value="Genomic_DNA"/>
</dbReference>
<accession>A0A5N4W8X2</accession>
<evidence type="ECO:0000313" key="2">
    <source>
        <dbReference type="Proteomes" id="UP000325788"/>
    </source>
</evidence>
<organism evidence="1 2">
    <name type="scientific">Acinetobacter tandoii</name>
    <dbReference type="NCBI Taxonomy" id="202954"/>
    <lineage>
        <taxon>Bacteria</taxon>
        <taxon>Pseudomonadati</taxon>
        <taxon>Pseudomonadota</taxon>
        <taxon>Gammaproteobacteria</taxon>
        <taxon>Moraxellales</taxon>
        <taxon>Moraxellaceae</taxon>
        <taxon>Acinetobacter</taxon>
    </lineage>
</organism>
<protein>
    <submittedName>
        <fullName evidence="1">Uncharacterized protein</fullName>
    </submittedName>
</protein>
<gene>
    <name evidence="1" type="ORF">F4W09_15425</name>
</gene>
<comment type="caution">
    <text evidence="1">The sequence shown here is derived from an EMBL/GenBank/DDBJ whole genome shotgun (WGS) entry which is preliminary data.</text>
</comment>
<evidence type="ECO:0000313" key="1">
    <source>
        <dbReference type="EMBL" id="KAB1851979.1"/>
    </source>
</evidence>
<dbReference type="AlphaFoldDB" id="A0A5N4W8X2"/>
<dbReference type="RefSeq" id="WP_151505306.1">
    <property type="nucleotide sequence ID" value="NZ_VXLD01000016.1"/>
</dbReference>
<name>A0A5N4W8X2_9GAMM</name>